<evidence type="ECO:0000256" key="4">
    <source>
        <dbReference type="RuleBase" id="RU003905"/>
    </source>
</evidence>
<organism evidence="5 6">
    <name type="scientific">Haplochromis burtoni</name>
    <name type="common">Burton's mouthbrooder</name>
    <name type="synonym">Chromis burtoni</name>
    <dbReference type="NCBI Taxonomy" id="8153"/>
    <lineage>
        <taxon>Eukaryota</taxon>
        <taxon>Metazoa</taxon>
        <taxon>Chordata</taxon>
        <taxon>Craniata</taxon>
        <taxon>Vertebrata</taxon>
        <taxon>Euteleostomi</taxon>
        <taxon>Actinopterygii</taxon>
        <taxon>Neopterygii</taxon>
        <taxon>Teleostei</taxon>
        <taxon>Neoteleostei</taxon>
        <taxon>Acanthomorphata</taxon>
        <taxon>Ovalentaria</taxon>
        <taxon>Cichlomorphae</taxon>
        <taxon>Cichliformes</taxon>
        <taxon>Cichlidae</taxon>
        <taxon>African cichlids</taxon>
        <taxon>Pseudocrenilabrinae</taxon>
        <taxon>Haplochromini</taxon>
        <taxon>Haplochromis</taxon>
    </lineage>
</organism>
<proteinExistence type="inferred from homology"/>
<dbReference type="AlphaFoldDB" id="A0A3Q2VGR9"/>
<evidence type="ECO:0000313" key="6">
    <source>
        <dbReference type="Proteomes" id="UP000264840"/>
    </source>
</evidence>
<dbReference type="GO" id="GO:0022625">
    <property type="term" value="C:cytosolic large ribosomal subunit"/>
    <property type="evidence" value="ECO:0007669"/>
    <property type="project" value="TreeGrafter"/>
</dbReference>
<dbReference type="Gene3D" id="4.10.960.10">
    <property type="entry name" value="Ribosomal protein L3, domain 3"/>
    <property type="match status" value="2"/>
</dbReference>
<reference evidence="5" key="1">
    <citation type="submission" date="2025-08" db="UniProtKB">
        <authorList>
            <consortium name="Ensembl"/>
        </authorList>
    </citation>
    <scope>IDENTIFICATION</scope>
</reference>
<dbReference type="Proteomes" id="UP000264840">
    <property type="component" value="Unplaced"/>
</dbReference>
<dbReference type="InterPro" id="IPR009000">
    <property type="entry name" value="Transl_B-barrel_sf"/>
</dbReference>
<evidence type="ECO:0000256" key="2">
    <source>
        <dbReference type="ARBA" id="ARBA00022980"/>
    </source>
</evidence>
<dbReference type="Gene3D" id="2.40.30.10">
    <property type="entry name" value="Translation factors"/>
    <property type="match status" value="1"/>
</dbReference>
<accession>A0A3Q2VGR9</accession>
<protein>
    <submittedName>
        <fullName evidence="5">Ribosomal protein L3 like</fullName>
    </submittedName>
</protein>
<evidence type="ECO:0000256" key="3">
    <source>
        <dbReference type="ARBA" id="ARBA00023274"/>
    </source>
</evidence>
<evidence type="ECO:0000313" key="5">
    <source>
        <dbReference type="Ensembl" id="ENSHBUP00000010420.1"/>
    </source>
</evidence>
<name>A0A3Q2VGR9_HAPBU</name>
<dbReference type="GeneTree" id="ENSGT00390000017606"/>
<dbReference type="InterPro" id="IPR045077">
    <property type="entry name" value="L3_arc_euk"/>
</dbReference>
<dbReference type="GO" id="GO:0006412">
    <property type="term" value="P:translation"/>
    <property type="evidence" value="ECO:0007669"/>
    <property type="project" value="InterPro"/>
</dbReference>
<dbReference type="SUPFAM" id="SSF50447">
    <property type="entry name" value="Translation proteins"/>
    <property type="match status" value="1"/>
</dbReference>
<keyword evidence="6" id="KW-1185">Reference proteome</keyword>
<keyword evidence="2 4" id="KW-0689">Ribosomal protein</keyword>
<dbReference type="GO" id="GO:0003735">
    <property type="term" value="F:structural constituent of ribosome"/>
    <property type="evidence" value="ECO:0007669"/>
    <property type="project" value="InterPro"/>
</dbReference>
<dbReference type="Pfam" id="PF00297">
    <property type="entry name" value="Ribosomal_L3"/>
    <property type="match status" value="1"/>
</dbReference>
<keyword evidence="3 4" id="KW-0687">Ribonucleoprotein</keyword>
<reference evidence="5" key="2">
    <citation type="submission" date="2025-09" db="UniProtKB">
        <authorList>
            <consortium name="Ensembl"/>
        </authorList>
    </citation>
    <scope>IDENTIFICATION</scope>
</reference>
<sequence>MSSIWVCTNSIVAFQSHRKFHAPRHGHMGFLPCKRSKKHRGRVRSWPKDNPSHPVHLTAFLGYKAGMTHTLREVHRTALKQSKREEVEAVTIIETPPVIVVGVVGYIKTIRGLRSLKTIFAEHLSDECKRRFYKNWYKSKKKAFTKYAKKWQDETGKKQLNKDFNAMKKYCSVIRVIIHSQMRLLPLRQKKAHVMEVQLNGGTISDKVDWAKEHLEQAVPVSAVFYQDEMIDVIGVTKGHGFKGVTSRWHTKKLPRKTHKGLRKVACIGAWHPARVGYTEARAGQKGYHHRTEINKKGGFPRYGEVNNDFVMVKGCVIGAKKRVLTLRKSLLTHTSRKSKEGIELKFIDTTSKFGHGRFQTAQEKRAFMGPLKKDTQKTMPGPLPEEA</sequence>
<dbReference type="InterPro" id="IPR019926">
    <property type="entry name" value="Ribosomal_uL3_CS"/>
</dbReference>
<dbReference type="InterPro" id="IPR000597">
    <property type="entry name" value="Ribosomal_uL3"/>
</dbReference>
<dbReference type="GO" id="GO:0003723">
    <property type="term" value="F:RNA binding"/>
    <property type="evidence" value="ECO:0007669"/>
    <property type="project" value="TreeGrafter"/>
</dbReference>
<dbReference type="FunFam" id="3.30.1430.10:FF:000001">
    <property type="entry name" value="60S ribosomal protein L3"/>
    <property type="match status" value="1"/>
</dbReference>
<dbReference type="PANTHER" id="PTHR11363">
    <property type="entry name" value="60S RIBOSOMAL PROTEIN L3-RELATED"/>
    <property type="match status" value="1"/>
</dbReference>
<evidence type="ECO:0000256" key="1">
    <source>
        <dbReference type="ARBA" id="ARBA00006540"/>
    </source>
</evidence>
<dbReference type="Gene3D" id="3.30.1430.10">
    <property type="match status" value="1"/>
</dbReference>
<dbReference type="PANTHER" id="PTHR11363:SF7">
    <property type="entry name" value="RIBOSOMAL PROTEIN UL3-LIKE"/>
    <property type="match status" value="1"/>
</dbReference>
<dbReference type="InterPro" id="IPR044892">
    <property type="entry name" value="Ribosomal_L3_dom_3_arc_sf"/>
</dbReference>
<dbReference type="PROSITE" id="PS00474">
    <property type="entry name" value="RIBOSOMAL_L3"/>
    <property type="match status" value="1"/>
</dbReference>
<dbReference type="Ensembl" id="ENSHBUT00000017299.1">
    <property type="protein sequence ID" value="ENSHBUP00000010420.1"/>
    <property type="gene ID" value="ENSHBUG00000012002.1"/>
</dbReference>
<dbReference type="FunFam" id="4.10.960.10:FF:000002">
    <property type="entry name" value="60S ribosomal protein L3"/>
    <property type="match status" value="1"/>
</dbReference>
<dbReference type="FunFam" id="2.40.30.10:FF:000351">
    <property type="entry name" value="Ribosomal protein L3"/>
    <property type="match status" value="1"/>
</dbReference>
<comment type="similarity">
    <text evidence="1 4">Belongs to the universal ribosomal protein uL3 family.</text>
</comment>